<evidence type="ECO:0000256" key="1">
    <source>
        <dbReference type="SAM" id="MobiDB-lite"/>
    </source>
</evidence>
<gene>
    <name evidence="2" type="ORF">Tci_927736</name>
</gene>
<accession>A0A699X7T8</accession>
<organism evidence="2">
    <name type="scientific">Tanacetum cinerariifolium</name>
    <name type="common">Dalmatian daisy</name>
    <name type="synonym">Chrysanthemum cinerariifolium</name>
    <dbReference type="NCBI Taxonomy" id="118510"/>
    <lineage>
        <taxon>Eukaryota</taxon>
        <taxon>Viridiplantae</taxon>
        <taxon>Streptophyta</taxon>
        <taxon>Embryophyta</taxon>
        <taxon>Tracheophyta</taxon>
        <taxon>Spermatophyta</taxon>
        <taxon>Magnoliopsida</taxon>
        <taxon>eudicotyledons</taxon>
        <taxon>Gunneridae</taxon>
        <taxon>Pentapetalae</taxon>
        <taxon>asterids</taxon>
        <taxon>campanulids</taxon>
        <taxon>Asterales</taxon>
        <taxon>Asteraceae</taxon>
        <taxon>Asteroideae</taxon>
        <taxon>Anthemideae</taxon>
        <taxon>Anthemidinae</taxon>
        <taxon>Tanacetum</taxon>
    </lineage>
</organism>
<dbReference type="AlphaFoldDB" id="A0A699X7T8"/>
<dbReference type="EMBL" id="BKCJ011821453">
    <property type="protein sequence ID" value="GFD55767.1"/>
    <property type="molecule type" value="Genomic_DNA"/>
</dbReference>
<name>A0A699X7T8_TANCI</name>
<proteinExistence type="predicted"/>
<feature type="region of interest" description="Disordered" evidence="1">
    <location>
        <begin position="1"/>
        <end position="75"/>
    </location>
</feature>
<comment type="caution">
    <text evidence="2">The sequence shown here is derived from an EMBL/GenBank/DDBJ whole genome shotgun (WGS) entry which is preliminary data.</text>
</comment>
<sequence length="75" mass="7863">RRADRARLAAAPAAGHQRHRRRQARGAAARQSRRGGGRAVGGGSDGARCGERAPRGISRLDDGAAERLPRTAARA</sequence>
<feature type="compositionally biased region" description="Basic and acidic residues" evidence="1">
    <location>
        <begin position="48"/>
        <end position="69"/>
    </location>
</feature>
<feature type="non-terminal residue" evidence="2">
    <location>
        <position position="1"/>
    </location>
</feature>
<reference evidence="2" key="1">
    <citation type="journal article" date="2019" name="Sci. Rep.">
        <title>Draft genome of Tanacetum cinerariifolium, the natural source of mosquito coil.</title>
        <authorList>
            <person name="Yamashiro T."/>
            <person name="Shiraishi A."/>
            <person name="Satake H."/>
            <person name="Nakayama K."/>
        </authorList>
    </citation>
    <scope>NUCLEOTIDE SEQUENCE</scope>
</reference>
<evidence type="ECO:0000313" key="2">
    <source>
        <dbReference type="EMBL" id="GFD55767.1"/>
    </source>
</evidence>
<feature type="non-terminal residue" evidence="2">
    <location>
        <position position="75"/>
    </location>
</feature>
<protein>
    <submittedName>
        <fullName evidence="2">Uncharacterized protein</fullName>
    </submittedName>
</protein>